<feature type="region of interest" description="Disordered" evidence="1">
    <location>
        <begin position="24"/>
        <end position="43"/>
    </location>
</feature>
<protein>
    <submittedName>
        <fullName evidence="2">Uncharacterized protein</fullName>
    </submittedName>
</protein>
<proteinExistence type="predicted"/>
<name>A0A1B7XCU6_9BACT</name>
<sequence>MHRTSLAATEQPKQGATAAVHFQITTQNKKTTSSKKKMKKEVDSRREIRQNAFRTSEDNWSFVVALKLFDN</sequence>
<accession>A0A1B7XCU6</accession>
<dbReference type="EMBL" id="JXMS01000013">
    <property type="protein sequence ID" value="OBQ51757.1"/>
    <property type="molecule type" value="Genomic_DNA"/>
</dbReference>
<dbReference type="PATRIC" id="fig|1560234.3.peg.661"/>
<evidence type="ECO:0000256" key="1">
    <source>
        <dbReference type="SAM" id="MobiDB-lite"/>
    </source>
</evidence>
<keyword evidence="3" id="KW-1185">Reference proteome</keyword>
<gene>
    <name evidence="2" type="ORF">SP90_09150</name>
</gene>
<evidence type="ECO:0000313" key="3">
    <source>
        <dbReference type="Proteomes" id="UP000091979"/>
    </source>
</evidence>
<organism evidence="2 3">
    <name type="scientific">Halodesulfovibrio spirochaetisodalis</name>
    <dbReference type="NCBI Taxonomy" id="1560234"/>
    <lineage>
        <taxon>Bacteria</taxon>
        <taxon>Pseudomonadati</taxon>
        <taxon>Thermodesulfobacteriota</taxon>
        <taxon>Desulfovibrionia</taxon>
        <taxon>Desulfovibrionales</taxon>
        <taxon>Desulfovibrionaceae</taxon>
        <taxon>Halodesulfovibrio</taxon>
    </lineage>
</organism>
<dbReference type="AlphaFoldDB" id="A0A1B7XCU6"/>
<comment type="caution">
    <text evidence="2">The sequence shown here is derived from an EMBL/GenBank/DDBJ whole genome shotgun (WGS) entry which is preliminary data.</text>
</comment>
<evidence type="ECO:0000313" key="2">
    <source>
        <dbReference type="EMBL" id="OBQ51757.1"/>
    </source>
</evidence>
<reference evidence="2 3" key="1">
    <citation type="submission" date="2015-01" db="EMBL/GenBank/DDBJ databases">
        <title>Desulfovibrio sp. JC271 draft genome sequence.</title>
        <authorList>
            <person name="Shivani Y."/>
            <person name="Subhash Y."/>
            <person name="Sasikala C."/>
            <person name="Ramana C.V."/>
        </authorList>
    </citation>
    <scope>NUCLEOTIDE SEQUENCE [LARGE SCALE GENOMIC DNA]</scope>
    <source>
        <strain evidence="2 3">JC271</strain>
    </source>
</reference>
<dbReference type="Proteomes" id="UP000091979">
    <property type="component" value="Unassembled WGS sequence"/>
</dbReference>